<sequence length="487" mass="53875">MSFLKRFVAGVNGMYDTKTSAPGETGPAEEPVVLKLSELQINDYNLKVVLVLVVLLTALPAMTQPLDAVLFAGADPVANFIKKIELHEVVPRLDTPFHELWTHAGILVDKSVLPLDCLEEGKLYLYESVFSGEVAGYVYSKVLPVDHPTKPGSFHLGPQIRDFAAVVKEGDSDVGICPLTPEERAFMEARLKENPTLLLDLYNKYHEFGYPITNLLPVIASASQSLYKDLEIFSNVTKEFFPHPSQSKKNTVFCSELVSIIYKEIGHKSFANASPDTFTPLAVEVVPEFGNAVYYAKENKILLLTNNDRTLSANPLVTRAQKKIQSLKLHDHWVQMPPGGGVPEGAQKVGHDTDGVEIYVARVKIGSAYRLGKIRQGAKFPLVNYFEREIEIRYGHEVLHSLEDTMWVEDKNGNVPAHAVEAGCEEDGTCFYIARVAVGHHGLFQGFDKHEGAYSCGGVAINLKGARVPFGGKELHETVYQVLCHKQ</sequence>
<comment type="caution">
    <text evidence="1">The sequence shown here is derived from an EMBL/GenBank/DDBJ whole genome shotgun (WGS) entry which is preliminary data.</text>
</comment>
<proteinExistence type="predicted"/>
<dbReference type="OrthoDB" id="2142040at2759"/>
<gene>
    <name evidence="1" type="ORF">BCR33DRAFT_856418</name>
</gene>
<dbReference type="PANTHER" id="PTHR31649:SF1">
    <property type="entry name" value="FARNESOIC ACID O-METHYL TRANSFERASE DOMAIN-CONTAINING PROTEIN"/>
    <property type="match status" value="1"/>
</dbReference>
<dbReference type="InterPro" id="IPR006616">
    <property type="entry name" value="DM9_repeat"/>
</dbReference>
<dbReference type="EMBL" id="MCGO01000070">
    <property type="protein sequence ID" value="ORY32690.1"/>
    <property type="molecule type" value="Genomic_DNA"/>
</dbReference>
<keyword evidence="2" id="KW-1185">Reference proteome</keyword>
<dbReference type="Gene3D" id="3.90.1720.10">
    <property type="entry name" value="endopeptidase domain like (from Nostoc punctiforme)"/>
    <property type="match status" value="1"/>
</dbReference>
<evidence type="ECO:0000313" key="2">
    <source>
        <dbReference type="Proteomes" id="UP000193642"/>
    </source>
</evidence>
<organism evidence="1 2">
    <name type="scientific">Rhizoclosmatium globosum</name>
    <dbReference type="NCBI Taxonomy" id="329046"/>
    <lineage>
        <taxon>Eukaryota</taxon>
        <taxon>Fungi</taxon>
        <taxon>Fungi incertae sedis</taxon>
        <taxon>Chytridiomycota</taxon>
        <taxon>Chytridiomycota incertae sedis</taxon>
        <taxon>Chytridiomycetes</taxon>
        <taxon>Chytridiales</taxon>
        <taxon>Chytriomycetaceae</taxon>
        <taxon>Rhizoclosmatium</taxon>
    </lineage>
</organism>
<dbReference type="AlphaFoldDB" id="A0A1Y2BDR7"/>
<protein>
    <submittedName>
        <fullName evidence="1">Uncharacterized protein</fullName>
    </submittedName>
</protein>
<accession>A0A1Y2BDR7</accession>
<dbReference type="SMART" id="SM00696">
    <property type="entry name" value="DM9"/>
    <property type="match status" value="2"/>
</dbReference>
<reference evidence="1 2" key="1">
    <citation type="submission" date="2016-07" db="EMBL/GenBank/DDBJ databases">
        <title>Pervasive Adenine N6-methylation of Active Genes in Fungi.</title>
        <authorList>
            <consortium name="DOE Joint Genome Institute"/>
            <person name="Mondo S.J."/>
            <person name="Dannebaum R.O."/>
            <person name="Kuo R.C."/>
            <person name="Labutti K."/>
            <person name="Haridas S."/>
            <person name="Kuo A."/>
            <person name="Salamov A."/>
            <person name="Ahrendt S.R."/>
            <person name="Lipzen A."/>
            <person name="Sullivan W."/>
            <person name="Andreopoulos W.B."/>
            <person name="Clum A."/>
            <person name="Lindquist E."/>
            <person name="Daum C."/>
            <person name="Ramamoorthy G.K."/>
            <person name="Gryganskyi A."/>
            <person name="Culley D."/>
            <person name="Magnuson J.K."/>
            <person name="James T.Y."/>
            <person name="O'Malley M.A."/>
            <person name="Stajich J.E."/>
            <person name="Spatafora J.W."/>
            <person name="Visel A."/>
            <person name="Grigoriev I.V."/>
        </authorList>
    </citation>
    <scope>NUCLEOTIDE SEQUENCE [LARGE SCALE GENOMIC DNA]</scope>
    <source>
        <strain evidence="1 2">JEL800</strain>
    </source>
</reference>
<name>A0A1Y2BDR7_9FUNG</name>
<evidence type="ECO:0000313" key="1">
    <source>
        <dbReference type="EMBL" id="ORY32690.1"/>
    </source>
</evidence>
<dbReference type="Proteomes" id="UP000193642">
    <property type="component" value="Unassembled WGS sequence"/>
</dbReference>
<dbReference type="PANTHER" id="PTHR31649">
    <property type="entry name" value="AGAP009604-PA"/>
    <property type="match status" value="1"/>
</dbReference>
<dbReference type="Pfam" id="PF11901">
    <property type="entry name" value="DM9"/>
    <property type="match status" value="2"/>
</dbReference>